<proteinExistence type="predicted"/>
<evidence type="ECO:0000313" key="1">
    <source>
        <dbReference type="EMBL" id="OGE99715.1"/>
    </source>
</evidence>
<organism evidence="1 2">
    <name type="scientific">Candidatus Doudnabacteria bacterium RIFCSPLOWO2_02_FULL_48_13</name>
    <dbReference type="NCBI Taxonomy" id="1817845"/>
    <lineage>
        <taxon>Bacteria</taxon>
        <taxon>Candidatus Doudnaibacteriota</taxon>
    </lineage>
</organism>
<dbReference type="Proteomes" id="UP000177235">
    <property type="component" value="Unassembled WGS sequence"/>
</dbReference>
<name>A0A1F5QC13_9BACT</name>
<accession>A0A1F5QC13</accession>
<sequence>MVYFLAKVNHYSMGHTFNFKMPPKKLVVLFLLLIGAGVIVYSLIVTFRSGATKSGVITCLDSGECFWTAHIHAYIPVTICGQEYRLPIEKGDLSGPHTHEEKNLAHWHDRLAYDPQARQIIDTRPLLLKSFFEAIAMPFSNTGIAGKNNGDICPGGGKGSLQMFVGGKYMENPESYIMRDLDVVQIFFDERDIKTIEEDIKNNPVPFPALGRG</sequence>
<comment type="caution">
    <text evidence="1">The sequence shown here is derived from an EMBL/GenBank/DDBJ whole genome shotgun (WGS) entry which is preliminary data.</text>
</comment>
<reference evidence="1 2" key="1">
    <citation type="journal article" date="2016" name="Nat. Commun.">
        <title>Thousands of microbial genomes shed light on interconnected biogeochemical processes in an aquifer system.</title>
        <authorList>
            <person name="Anantharaman K."/>
            <person name="Brown C.T."/>
            <person name="Hug L.A."/>
            <person name="Sharon I."/>
            <person name="Castelle C.J."/>
            <person name="Probst A.J."/>
            <person name="Thomas B.C."/>
            <person name="Singh A."/>
            <person name="Wilkins M.J."/>
            <person name="Karaoz U."/>
            <person name="Brodie E.L."/>
            <person name="Williams K.H."/>
            <person name="Hubbard S.S."/>
            <person name="Banfield J.F."/>
        </authorList>
    </citation>
    <scope>NUCLEOTIDE SEQUENCE [LARGE SCALE GENOMIC DNA]</scope>
</reference>
<gene>
    <name evidence="1" type="ORF">A3J05_01770</name>
</gene>
<dbReference type="AlphaFoldDB" id="A0A1F5QC13"/>
<evidence type="ECO:0000313" key="2">
    <source>
        <dbReference type="Proteomes" id="UP000177235"/>
    </source>
</evidence>
<protein>
    <submittedName>
        <fullName evidence="1">Uncharacterized protein</fullName>
    </submittedName>
</protein>
<dbReference type="EMBL" id="MFFF01000017">
    <property type="protein sequence ID" value="OGE99715.1"/>
    <property type="molecule type" value="Genomic_DNA"/>
</dbReference>